<evidence type="ECO:0000256" key="4">
    <source>
        <dbReference type="ARBA" id="ARBA00023145"/>
    </source>
</evidence>
<feature type="transmembrane region" description="Helical" evidence="6">
    <location>
        <begin position="64"/>
        <end position="88"/>
    </location>
</feature>
<proteinExistence type="inferred from homology"/>
<feature type="region of interest" description="Disordered" evidence="5">
    <location>
        <begin position="1"/>
        <end position="22"/>
    </location>
</feature>
<dbReference type="GO" id="GO:0017000">
    <property type="term" value="P:antibiotic biosynthetic process"/>
    <property type="evidence" value="ECO:0007669"/>
    <property type="project" value="InterPro"/>
</dbReference>
<dbReference type="PANTHER" id="PTHR34218">
    <property type="entry name" value="PEPTIDASE S45 PENICILLIN AMIDASE"/>
    <property type="match status" value="1"/>
</dbReference>
<evidence type="ECO:0000256" key="6">
    <source>
        <dbReference type="SAM" id="Phobius"/>
    </source>
</evidence>
<keyword evidence="3" id="KW-0378">Hydrolase</keyword>
<dbReference type="Pfam" id="PF01804">
    <property type="entry name" value="Penicil_amidase"/>
    <property type="match status" value="1"/>
</dbReference>
<dbReference type="InterPro" id="IPR002692">
    <property type="entry name" value="S45"/>
</dbReference>
<dbReference type="InterPro" id="IPR023343">
    <property type="entry name" value="Penicillin_amidase_dom1"/>
</dbReference>
<evidence type="ECO:0000256" key="1">
    <source>
        <dbReference type="ARBA" id="ARBA00006586"/>
    </source>
</evidence>
<dbReference type="InterPro" id="IPR029055">
    <property type="entry name" value="Ntn_hydrolases_N"/>
</dbReference>
<evidence type="ECO:0000256" key="3">
    <source>
        <dbReference type="ARBA" id="ARBA00022801"/>
    </source>
</evidence>
<comment type="caution">
    <text evidence="7">The sequence shown here is derived from an EMBL/GenBank/DDBJ whole genome shotgun (WGS) entry which is preliminary data.</text>
</comment>
<dbReference type="PANTHER" id="PTHR34218:SF3">
    <property type="entry name" value="ACYL-HOMOSERINE LACTONE ACYLASE PVDQ"/>
    <property type="match status" value="1"/>
</dbReference>
<dbReference type="GeneID" id="68107710"/>
<dbReference type="Proteomes" id="UP000444721">
    <property type="component" value="Unassembled WGS sequence"/>
</dbReference>
<keyword evidence="4" id="KW-0865">Zymogen</keyword>
<name>A0A6A5C2D9_NAEFO</name>
<dbReference type="AlphaFoldDB" id="A0A6A5C2D9"/>
<reference evidence="7 8" key="1">
    <citation type="journal article" date="2019" name="Sci. Rep.">
        <title>Nanopore sequencing improves the draft genome of the human pathogenic amoeba Naegleria fowleri.</title>
        <authorList>
            <person name="Liechti N."/>
            <person name="Schurch N."/>
            <person name="Bruggmann R."/>
            <person name="Wittwer M."/>
        </authorList>
    </citation>
    <scope>NUCLEOTIDE SEQUENCE [LARGE SCALE GENOMIC DNA]</scope>
    <source>
        <strain evidence="7 8">ATCC 30894</strain>
    </source>
</reference>
<dbReference type="InterPro" id="IPR014395">
    <property type="entry name" value="Pen/GL7ACA/AHL_acylase"/>
</dbReference>
<keyword evidence="8" id="KW-1185">Reference proteome</keyword>
<evidence type="ECO:0000313" key="7">
    <source>
        <dbReference type="EMBL" id="KAF0984593.1"/>
    </source>
</evidence>
<dbReference type="InterPro" id="IPR043147">
    <property type="entry name" value="Penicillin_amidase_A-knob"/>
</dbReference>
<protein>
    <recommendedName>
        <fullName evidence="9">Penicillin amidase</fullName>
    </recommendedName>
</protein>
<organism evidence="7 8">
    <name type="scientific">Naegleria fowleri</name>
    <name type="common">Brain eating amoeba</name>
    <dbReference type="NCBI Taxonomy" id="5763"/>
    <lineage>
        <taxon>Eukaryota</taxon>
        <taxon>Discoba</taxon>
        <taxon>Heterolobosea</taxon>
        <taxon>Tetramitia</taxon>
        <taxon>Eutetramitia</taxon>
        <taxon>Vahlkampfiidae</taxon>
        <taxon>Naegleria</taxon>
    </lineage>
</organism>
<evidence type="ECO:0008006" key="9">
    <source>
        <dbReference type="Google" id="ProtNLM"/>
    </source>
</evidence>
<dbReference type="OrthoDB" id="311470at2759"/>
<dbReference type="OMA" id="MFTESIT"/>
<dbReference type="VEuPathDB" id="AmoebaDB:FDP41_000492"/>
<comment type="similarity">
    <text evidence="1">Belongs to the peptidase S45 family.</text>
</comment>
<dbReference type="Gene3D" id="3.60.20.10">
    <property type="entry name" value="Glutamine Phosphoribosylpyrophosphate, subunit 1, domain 1"/>
    <property type="match status" value="1"/>
</dbReference>
<evidence type="ECO:0000256" key="5">
    <source>
        <dbReference type="SAM" id="MobiDB-lite"/>
    </source>
</evidence>
<dbReference type="Gene3D" id="2.30.120.10">
    <property type="match status" value="1"/>
</dbReference>
<keyword evidence="6" id="KW-0472">Membrane</keyword>
<dbReference type="VEuPathDB" id="AmoebaDB:NF0060050"/>
<keyword evidence="6" id="KW-0812">Transmembrane</keyword>
<dbReference type="PIRSF" id="PIRSF001227">
    <property type="entry name" value="Pen_acylase"/>
    <property type="match status" value="1"/>
</dbReference>
<dbReference type="GO" id="GO:0016811">
    <property type="term" value="F:hydrolase activity, acting on carbon-nitrogen (but not peptide) bonds, in linear amides"/>
    <property type="evidence" value="ECO:0007669"/>
    <property type="project" value="InterPro"/>
</dbReference>
<keyword evidence="2" id="KW-0732">Signal</keyword>
<dbReference type="SUPFAM" id="SSF56235">
    <property type="entry name" value="N-terminal nucleophile aminohydrolases (Ntn hydrolases)"/>
    <property type="match status" value="1"/>
</dbReference>
<dbReference type="Gene3D" id="1.10.1400.10">
    <property type="match status" value="1"/>
</dbReference>
<dbReference type="VEuPathDB" id="AmoebaDB:NfTy_001590"/>
<dbReference type="RefSeq" id="XP_044569306.1">
    <property type="nucleotide sequence ID" value="XM_044708387.1"/>
</dbReference>
<dbReference type="EMBL" id="VFQX01000002">
    <property type="protein sequence ID" value="KAF0984593.1"/>
    <property type="molecule type" value="Genomic_DNA"/>
</dbReference>
<feature type="compositionally biased region" description="Polar residues" evidence="5">
    <location>
        <begin position="1"/>
        <end position="17"/>
    </location>
</feature>
<evidence type="ECO:0000313" key="8">
    <source>
        <dbReference type="Proteomes" id="UP000444721"/>
    </source>
</evidence>
<evidence type="ECO:0000256" key="2">
    <source>
        <dbReference type="ARBA" id="ARBA00022729"/>
    </source>
</evidence>
<keyword evidence="6" id="KW-1133">Transmembrane helix</keyword>
<gene>
    <name evidence="7" type="ORF">FDP41_000492</name>
</gene>
<sequence length="983" mass="110786">MNQIKSTLSSLSQNNGANEDDEQVVKTVNTIKHVSRERAKLTPRTHEESATLNCYQNHKKVLDIVFWSFLIVGAIAFALNSIFTIVVLSLTQSTIATRYGDLYSMGTKQPVVIEREPSGVIHIKAQTDYDMYFAQGYVTAQERMFQMELNRRIFNGTLSEVVGSAALSIDKFARVMGFRDLVTNDINSGFISKSSLDIVQAFADGVNAFIERAPIEKLGPEFNLIFGYRPQKWTVIDSIGWCKLISWDLSLNIKSEVIRYGMLKQGLSVSRIERLFPPMSTFSRDINGAFSPNNITTILTKDDLNLNTDVASDLAQEYRLYFNNSAAYIPKKDPSSRRAEKVSENSSPHKGYFHSIADIYETFISGLRDSSAQDALRDQLLRVNQDQQELFERFLAQQEASNSWVIHKNHTSTGKSMLANDPHLTISAPGIWILLHLQSAESKTDLRGCSFVNTPGISLGRNSDIAWGITVSGPDNQDLYVMKMNPSTSITSNDITKNSYYYTYDGVARPFQFKYEQVKVKKGGSYDIVDVPVFKTHLGPVVNDIIAGLDNIDWASADTMITNGDLHRPIVLRWKALEYNDTTFDGYFKTMKARNFEEFKQALSLITSVSCNYVYADENNIGMFPAAIYGATPIRRTGHTGEFPVPGDVSTWDYDGYVPFDKVPYAFNPAKGYVVTANNRLAPSGYPYQVTSDNAFEFRAKRITELLASLVKNSTLQKIGYEHMMAVQLDGKSLAFESLRFAFVKMLETLNSKNEDKTSNLYKWTEKMTVWDGVTSYGSKESSIFHLFLAQASLLPFAETKTSLLRADYLKQIMMDNTDVACSSNEYSSCIEYGIYAMKKVLEFCQNKFGGIPRWQQDIHYISLEHQLLTKSPVQCFVNRVIRPKIGGGWQVPNSQTVRFDLKTPTDSNPTLNSFEDLRTTHSVSYRQVITFGNDYFIIPLGNSGNPLDQAYDYLADMWGGGEYLPMVTSGYVTKYNITIYPS</sequence>
<accession>A0A6A5C2D9</accession>
<dbReference type="Gene3D" id="1.10.439.10">
    <property type="entry name" value="Penicillin Amidohydrolase, domain 1"/>
    <property type="match status" value="1"/>
</dbReference>
<dbReference type="InterPro" id="IPR043146">
    <property type="entry name" value="Penicillin_amidase_N_B-knob"/>
</dbReference>
<dbReference type="CDD" id="cd03747">
    <property type="entry name" value="Ntn_PGA_like"/>
    <property type="match status" value="1"/>
</dbReference>